<dbReference type="RefSeq" id="WP_223419651.1">
    <property type="nucleotide sequence ID" value="NZ_JAIPME010000002.1"/>
</dbReference>
<evidence type="ECO:0000313" key="8">
    <source>
        <dbReference type="Proteomes" id="UP000734271"/>
    </source>
</evidence>
<comment type="subcellular location">
    <subcellularLocation>
        <location evidence="1">Periplasm</location>
    </subcellularLocation>
</comment>
<comment type="caution">
    <text evidence="7">The sequence shown here is derived from an EMBL/GenBank/DDBJ whole genome shotgun (WGS) entry which is preliminary data.</text>
</comment>
<dbReference type="Proteomes" id="UP000734271">
    <property type="component" value="Unassembled WGS sequence"/>
</dbReference>
<protein>
    <submittedName>
        <fullName evidence="7">Heparinase II/III family protein</fullName>
    </submittedName>
</protein>
<keyword evidence="4" id="KW-0456">Lyase</keyword>
<dbReference type="Pfam" id="PF07940">
    <property type="entry name" value="Hepar_II_III_C"/>
    <property type="match status" value="1"/>
</dbReference>
<dbReference type="InterPro" id="IPR012480">
    <property type="entry name" value="Hepar_II_III_C"/>
</dbReference>
<dbReference type="Pfam" id="PF16889">
    <property type="entry name" value="Hepar_II_III_N"/>
    <property type="match status" value="1"/>
</dbReference>
<accession>A0ABS7SZK9</accession>
<gene>
    <name evidence="7" type="ORF">K8P03_06705</name>
</gene>
<evidence type="ECO:0000256" key="3">
    <source>
        <dbReference type="ARBA" id="ARBA00022764"/>
    </source>
</evidence>
<keyword evidence="2" id="KW-0732">Signal</keyword>
<dbReference type="PANTHER" id="PTHR39210">
    <property type="entry name" value="HEPARIN-SULFATE LYASE"/>
    <property type="match status" value="1"/>
</dbReference>
<feature type="domain" description="Heparin-sulfate lyase N-terminal" evidence="6">
    <location>
        <begin position="31"/>
        <end position="237"/>
    </location>
</feature>
<dbReference type="Gene3D" id="1.50.10.100">
    <property type="entry name" value="Chondroitin AC/alginate lyase"/>
    <property type="match status" value="1"/>
</dbReference>
<keyword evidence="3" id="KW-0574">Periplasm</keyword>
<keyword evidence="8" id="KW-1185">Reference proteome</keyword>
<dbReference type="InterPro" id="IPR008929">
    <property type="entry name" value="Chondroitin_lyas"/>
</dbReference>
<dbReference type="PANTHER" id="PTHR39210:SF1">
    <property type="entry name" value="HEPARIN-SULFATE LYASE"/>
    <property type="match status" value="1"/>
</dbReference>
<dbReference type="Gene3D" id="2.70.98.70">
    <property type="match status" value="1"/>
</dbReference>
<sequence>MNDLYKANLILDDIFVFDENGDMEKSHLEVKNTPLDWDFCPNGDQEWTFMLNRFTYLDVLSRAYRESSDPVYIKKGLALIEDWIDKVKLIPSKKTRTLDTGMRIYHFIKFLTDNKIDDKSLLNKINQSIKDQIFYLKDQYIEKYDLSNWGLVQVIAIAIAGLYFKNDQMYEKAMEKYEEMMAIQYMDDHSIHWERCLGYHNFMVLWLLRLSEYEKACGLEISHKDQLRKIAETTLITTDLDGKELNNGDSDLTDTGFLLDYYKEIFEEDIKVGSQKLFGDYGLYVEKKAGAFLASFNQNMASNHSHGDFTHFTYQKDGIRILDGGRYTYTESEEREYLKLFAHNNVIVDDKSSMGYVSSWETNAYPLINPIYYKKNRHTFVEMSYFDNSREIFSKRRMFFLENGDLIVFDQIKAKGRHKAKTNILAKGLNDENIMVNRDFSLGNDGYYSTEYNSLEPCQKLSINEDFEDTYTQCMIFGNKDEYEFIKVSRNKVDLTEDEAVAIKTKDGVIVNIFEEITNSPRVFTAGGIKFHARSAVLYGQSDIEIYK</sequence>
<name>A0ABS7SZK9_9FIRM</name>
<feature type="domain" description="Heparinase II/III-like C-terminal" evidence="5">
    <location>
        <begin position="295"/>
        <end position="422"/>
    </location>
</feature>
<reference evidence="7 8" key="1">
    <citation type="submission" date="2021-08" db="EMBL/GenBank/DDBJ databases">
        <title>FDA dAtabase for Regulatory Grade micrObial Sequences (FDA-ARGOS): Supporting development and validation of Infectious Disease Dx tests.</title>
        <authorList>
            <person name="Sproer C."/>
            <person name="Gronow S."/>
            <person name="Severitt S."/>
            <person name="Schroder I."/>
            <person name="Tallon L."/>
            <person name="Sadzewicz L."/>
            <person name="Zhao X."/>
            <person name="Boylan J."/>
            <person name="Ott S."/>
            <person name="Bowen H."/>
            <person name="Vavikolanu K."/>
            <person name="Hazen T."/>
            <person name="Aluvathingal J."/>
            <person name="Nadendla S."/>
            <person name="Lowell S."/>
            <person name="Myers T."/>
            <person name="Yan Y."/>
            <person name="Sichtig H."/>
        </authorList>
    </citation>
    <scope>NUCLEOTIDE SEQUENCE [LARGE SCALE GENOMIC DNA]</scope>
    <source>
        <strain evidence="7 8">FDAARGOS_1460</strain>
    </source>
</reference>
<evidence type="ECO:0000256" key="4">
    <source>
        <dbReference type="ARBA" id="ARBA00023239"/>
    </source>
</evidence>
<dbReference type="EMBL" id="JAIPME010000002">
    <property type="protein sequence ID" value="MBZ2386969.1"/>
    <property type="molecule type" value="Genomic_DNA"/>
</dbReference>
<dbReference type="SUPFAM" id="SSF48230">
    <property type="entry name" value="Chondroitin AC/alginate lyase"/>
    <property type="match status" value="1"/>
</dbReference>
<evidence type="ECO:0000259" key="6">
    <source>
        <dbReference type="Pfam" id="PF16889"/>
    </source>
</evidence>
<organism evidence="7 8">
    <name type="scientific">Anaerococcus murdochii</name>
    <dbReference type="NCBI Taxonomy" id="411577"/>
    <lineage>
        <taxon>Bacteria</taxon>
        <taxon>Bacillati</taxon>
        <taxon>Bacillota</taxon>
        <taxon>Tissierellia</taxon>
        <taxon>Tissierellales</taxon>
        <taxon>Peptoniphilaceae</taxon>
        <taxon>Anaerococcus</taxon>
    </lineage>
</organism>
<evidence type="ECO:0000256" key="1">
    <source>
        <dbReference type="ARBA" id="ARBA00004418"/>
    </source>
</evidence>
<dbReference type="InterPro" id="IPR031680">
    <property type="entry name" value="Hepar_II_III_N"/>
</dbReference>
<proteinExistence type="predicted"/>
<evidence type="ECO:0000259" key="5">
    <source>
        <dbReference type="Pfam" id="PF07940"/>
    </source>
</evidence>
<evidence type="ECO:0000256" key="2">
    <source>
        <dbReference type="ARBA" id="ARBA00022729"/>
    </source>
</evidence>
<evidence type="ECO:0000313" key="7">
    <source>
        <dbReference type="EMBL" id="MBZ2386969.1"/>
    </source>
</evidence>